<evidence type="ECO:0000256" key="5">
    <source>
        <dbReference type="ARBA" id="ARBA00023043"/>
    </source>
</evidence>
<name>A0AAN8V2G5_9MAGN</name>
<dbReference type="PANTHER" id="PTHR24186:SF37">
    <property type="entry name" value="PGG DOMAIN-CONTAINING PROTEIN"/>
    <property type="match status" value="1"/>
</dbReference>
<evidence type="ECO:0000313" key="11">
    <source>
        <dbReference type="Proteomes" id="UP001370490"/>
    </source>
</evidence>
<dbReference type="AlphaFoldDB" id="A0AAN8V2G5"/>
<dbReference type="PROSITE" id="PS50088">
    <property type="entry name" value="ANK_REPEAT"/>
    <property type="match status" value="4"/>
</dbReference>
<dbReference type="InterPro" id="IPR002110">
    <property type="entry name" value="Ankyrin_rpt"/>
</dbReference>
<feature type="repeat" description="ANK" evidence="7">
    <location>
        <begin position="123"/>
        <end position="143"/>
    </location>
</feature>
<keyword evidence="4 8" id="KW-1133">Transmembrane helix</keyword>
<dbReference type="Pfam" id="PF13962">
    <property type="entry name" value="PGG"/>
    <property type="match status" value="1"/>
</dbReference>
<evidence type="ECO:0000256" key="4">
    <source>
        <dbReference type="ARBA" id="ARBA00022989"/>
    </source>
</evidence>
<comment type="caution">
    <text evidence="10">The sequence shown here is derived from an EMBL/GenBank/DDBJ whole genome shotgun (WGS) entry which is preliminary data.</text>
</comment>
<organism evidence="10 11">
    <name type="scientific">Dillenia turbinata</name>
    <dbReference type="NCBI Taxonomy" id="194707"/>
    <lineage>
        <taxon>Eukaryota</taxon>
        <taxon>Viridiplantae</taxon>
        <taxon>Streptophyta</taxon>
        <taxon>Embryophyta</taxon>
        <taxon>Tracheophyta</taxon>
        <taxon>Spermatophyta</taxon>
        <taxon>Magnoliopsida</taxon>
        <taxon>eudicotyledons</taxon>
        <taxon>Gunneridae</taxon>
        <taxon>Pentapetalae</taxon>
        <taxon>Dilleniales</taxon>
        <taxon>Dilleniaceae</taxon>
        <taxon>Dillenia</taxon>
    </lineage>
</organism>
<evidence type="ECO:0000256" key="1">
    <source>
        <dbReference type="ARBA" id="ARBA00004141"/>
    </source>
</evidence>
<evidence type="ECO:0000256" key="8">
    <source>
        <dbReference type="SAM" id="Phobius"/>
    </source>
</evidence>
<feature type="non-terminal residue" evidence="10">
    <location>
        <position position="1"/>
    </location>
</feature>
<dbReference type="Proteomes" id="UP001370490">
    <property type="component" value="Unassembled WGS sequence"/>
</dbReference>
<keyword evidence="3" id="KW-0677">Repeat</keyword>
<dbReference type="Gene3D" id="1.25.40.20">
    <property type="entry name" value="Ankyrin repeat-containing domain"/>
    <property type="match status" value="1"/>
</dbReference>
<keyword evidence="5 7" id="KW-0040">ANK repeat</keyword>
<accession>A0AAN8V2G5</accession>
<comment type="subcellular location">
    <subcellularLocation>
        <location evidence="1">Membrane</location>
        <topology evidence="1">Multi-pass membrane protein</topology>
    </subcellularLocation>
</comment>
<evidence type="ECO:0000259" key="9">
    <source>
        <dbReference type="Pfam" id="PF13962"/>
    </source>
</evidence>
<protein>
    <submittedName>
        <fullName evidence="10">Ankyrin repeat</fullName>
    </submittedName>
</protein>
<evidence type="ECO:0000256" key="6">
    <source>
        <dbReference type="ARBA" id="ARBA00023136"/>
    </source>
</evidence>
<feature type="transmembrane region" description="Helical" evidence="8">
    <location>
        <begin position="397"/>
        <end position="420"/>
    </location>
</feature>
<dbReference type="EMBL" id="JBAMMX010000014">
    <property type="protein sequence ID" value="KAK6927248.1"/>
    <property type="molecule type" value="Genomic_DNA"/>
</dbReference>
<feature type="repeat" description="ANK" evidence="7">
    <location>
        <begin position="89"/>
        <end position="121"/>
    </location>
</feature>
<feature type="repeat" description="ANK" evidence="7">
    <location>
        <begin position="193"/>
        <end position="226"/>
    </location>
</feature>
<dbReference type="PANTHER" id="PTHR24186">
    <property type="entry name" value="PROTEIN PHOSPHATASE 1 REGULATORY SUBUNIT"/>
    <property type="match status" value="1"/>
</dbReference>
<evidence type="ECO:0000256" key="3">
    <source>
        <dbReference type="ARBA" id="ARBA00022737"/>
    </source>
</evidence>
<feature type="transmembrane region" description="Helical" evidence="8">
    <location>
        <begin position="369"/>
        <end position="388"/>
    </location>
</feature>
<feature type="repeat" description="ANK" evidence="7">
    <location>
        <begin position="55"/>
        <end position="87"/>
    </location>
</feature>
<feature type="transmembrane region" description="Helical" evidence="8">
    <location>
        <begin position="432"/>
        <end position="460"/>
    </location>
</feature>
<dbReference type="InterPro" id="IPR026961">
    <property type="entry name" value="PGG_dom"/>
</dbReference>
<evidence type="ECO:0000313" key="10">
    <source>
        <dbReference type="EMBL" id="KAK6927248.1"/>
    </source>
</evidence>
<dbReference type="InterPro" id="IPR036770">
    <property type="entry name" value="Ankyrin_rpt-contain_sf"/>
</dbReference>
<dbReference type="SMART" id="SM00248">
    <property type="entry name" value="ANK"/>
    <property type="match status" value="5"/>
</dbReference>
<dbReference type="Pfam" id="PF12796">
    <property type="entry name" value="Ank_2"/>
    <property type="match status" value="3"/>
</dbReference>
<keyword evidence="11" id="KW-1185">Reference proteome</keyword>
<reference evidence="10 11" key="1">
    <citation type="submission" date="2023-12" db="EMBL/GenBank/DDBJ databases">
        <title>A high-quality genome assembly for Dillenia turbinata (Dilleniales).</title>
        <authorList>
            <person name="Chanderbali A."/>
        </authorList>
    </citation>
    <scope>NUCLEOTIDE SEQUENCE [LARGE SCALE GENOMIC DNA]</scope>
    <source>
        <strain evidence="10">LSX21</strain>
        <tissue evidence="10">Leaf</tissue>
    </source>
</reference>
<dbReference type="SUPFAM" id="SSF48403">
    <property type="entry name" value="Ankyrin repeat"/>
    <property type="match status" value="1"/>
</dbReference>
<keyword evidence="6 8" id="KW-0472">Membrane</keyword>
<sequence>LCQLLLIKTHTERDRQTDRMEKRLQEAAMKGSVETLLNLLNEDELLLDRFIVGCYQETPLHIAAMLGHVDFCQALLARKPELAAELDHRRSSPLHLAAAKGYLEVVKALILVNAEMCLVSDRDGMNPLHLAAIKGRVDVLKELARTKPQAARALVDHGETILHLCVTCNQLEALKCLVEIMADHEFVNSKDDDGNTILHLAIADKQVEAVNYLLSETSIKVNAVNSNGLTALGLLAQSGRDVEDIEMGESLARAQAISAKNTPLLAQNFKSARTQGLTNLDTNENQIIPTPARESSWEKQNEWLEEQRSSLMVVASLIATMAFQAGVAPPSGVWGETQTLDSDGNPLDYPQYAGFSILANNNPQGYDRFLALNTTSLVASLSIILLLISGLPIRNRIFIFVLMVIMWIAISTVALTYVYAVASVTPSGRNGVWSGLGLVVLGWIGLMVLLLLAHFIRLMVRLMMKLRSWMKERIMHSSSRPTLDNRSSV</sequence>
<keyword evidence="2 8" id="KW-0812">Transmembrane</keyword>
<feature type="domain" description="PGG" evidence="9">
    <location>
        <begin position="302"/>
        <end position="421"/>
    </location>
</feature>
<evidence type="ECO:0000256" key="7">
    <source>
        <dbReference type="PROSITE-ProRule" id="PRU00023"/>
    </source>
</evidence>
<gene>
    <name evidence="10" type="ORF">RJ641_005839</name>
</gene>
<proteinExistence type="predicted"/>
<dbReference type="GO" id="GO:0005886">
    <property type="term" value="C:plasma membrane"/>
    <property type="evidence" value="ECO:0007669"/>
    <property type="project" value="TreeGrafter"/>
</dbReference>
<dbReference type="PROSITE" id="PS50297">
    <property type="entry name" value="ANK_REP_REGION"/>
    <property type="match status" value="3"/>
</dbReference>
<evidence type="ECO:0000256" key="2">
    <source>
        <dbReference type="ARBA" id="ARBA00022692"/>
    </source>
</evidence>